<dbReference type="InterPro" id="IPR036390">
    <property type="entry name" value="WH_DNA-bd_sf"/>
</dbReference>
<dbReference type="GO" id="GO:0006950">
    <property type="term" value="P:response to stress"/>
    <property type="evidence" value="ECO:0007669"/>
    <property type="project" value="TreeGrafter"/>
</dbReference>
<dbReference type="AlphaFoldDB" id="A0A4V2G534"/>
<dbReference type="GO" id="GO:0003677">
    <property type="term" value="F:DNA binding"/>
    <property type="evidence" value="ECO:0007669"/>
    <property type="project" value="UniProtKB-KW"/>
</dbReference>
<protein>
    <submittedName>
        <fullName evidence="2">DNA-binding MarR family transcriptional regulator</fullName>
    </submittedName>
</protein>
<dbReference type="Proteomes" id="UP000292958">
    <property type="component" value="Unassembled WGS sequence"/>
</dbReference>
<keyword evidence="2" id="KW-0238">DNA-binding</keyword>
<dbReference type="Pfam" id="PF12802">
    <property type="entry name" value="MarR_2"/>
    <property type="match status" value="1"/>
</dbReference>
<dbReference type="Gene3D" id="1.10.10.10">
    <property type="entry name" value="Winged helix-like DNA-binding domain superfamily/Winged helix DNA-binding domain"/>
    <property type="match status" value="1"/>
</dbReference>
<name>A0A4V2G534_9BACT</name>
<dbReference type="PANTHER" id="PTHR33164:SF43">
    <property type="entry name" value="HTH-TYPE TRANSCRIPTIONAL REPRESSOR YETL"/>
    <property type="match status" value="1"/>
</dbReference>
<dbReference type="SUPFAM" id="SSF46785">
    <property type="entry name" value="Winged helix' DNA-binding domain"/>
    <property type="match status" value="1"/>
</dbReference>
<dbReference type="GO" id="GO:0003700">
    <property type="term" value="F:DNA-binding transcription factor activity"/>
    <property type="evidence" value="ECO:0007669"/>
    <property type="project" value="InterPro"/>
</dbReference>
<feature type="domain" description="HTH marR-type" evidence="1">
    <location>
        <begin position="13"/>
        <end position="145"/>
    </location>
</feature>
<dbReference type="InterPro" id="IPR036388">
    <property type="entry name" value="WH-like_DNA-bd_sf"/>
</dbReference>
<comment type="caution">
    <text evidence="2">The sequence shown here is derived from an EMBL/GenBank/DDBJ whole genome shotgun (WGS) entry which is preliminary data.</text>
</comment>
<evidence type="ECO:0000259" key="1">
    <source>
        <dbReference type="PROSITE" id="PS50995"/>
    </source>
</evidence>
<dbReference type="EMBL" id="SHKW01000001">
    <property type="protein sequence ID" value="RZU43326.1"/>
    <property type="molecule type" value="Genomic_DNA"/>
</dbReference>
<keyword evidence="3" id="KW-1185">Reference proteome</keyword>
<evidence type="ECO:0000313" key="2">
    <source>
        <dbReference type="EMBL" id="RZU43326.1"/>
    </source>
</evidence>
<dbReference type="InterPro" id="IPR000835">
    <property type="entry name" value="HTH_MarR-typ"/>
</dbReference>
<gene>
    <name evidence="2" type="ORF">BDD14_4984</name>
</gene>
<dbReference type="PROSITE" id="PS50995">
    <property type="entry name" value="HTH_MARR_2"/>
    <property type="match status" value="1"/>
</dbReference>
<dbReference type="InterPro" id="IPR039422">
    <property type="entry name" value="MarR/SlyA-like"/>
</dbReference>
<reference evidence="2 3" key="1">
    <citation type="submission" date="2019-02" db="EMBL/GenBank/DDBJ databases">
        <title>Genomic Encyclopedia of Archaeal and Bacterial Type Strains, Phase II (KMG-II): from individual species to whole genera.</title>
        <authorList>
            <person name="Goeker M."/>
        </authorList>
    </citation>
    <scope>NUCLEOTIDE SEQUENCE [LARGE SCALE GENOMIC DNA]</scope>
    <source>
        <strain evidence="2 3">DSM 18101</strain>
    </source>
</reference>
<accession>A0A4V2G534</accession>
<dbReference type="PANTHER" id="PTHR33164">
    <property type="entry name" value="TRANSCRIPTIONAL REGULATOR, MARR FAMILY"/>
    <property type="match status" value="1"/>
</dbReference>
<sequence length="158" mass="17672">MDESQRDQRYQQTRQALRAMKRILTHFRVLMDDELRPQGVTTAQMQVLFAVRNTPGSSGAQLARSCYITPQTTQALLKHLEEAGFIVRGKDPVNDRIVTARITPAGERLVQSVEKTVRGLQAGLWQGVTDSELTRFNALLERCLCNLDIADESAGGCR</sequence>
<evidence type="ECO:0000313" key="3">
    <source>
        <dbReference type="Proteomes" id="UP000292958"/>
    </source>
</evidence>
<proteinExistence type="predicted"/>
<dbReference type="SMART" id="SM00347">
    <property type="entry name" value="HTH_MARR"/>
    <property type="match status" value="1"/>
</dbReference>
<organism evidence="2 3">
    <name type="scientific">Edaphobacter modestus</name>
    <dbReference type="NCBI Taxonomy" id="388466"/>
    <lineage>
        <taxon>Bacteria</taxon>
        <taxon>Pseudomonadati</taxon>
        <taxon>Acidobacteriota</taxon>
        <taxon>Terriglobia</taxon>
        <taxon>Terriglobales</taxon>
        <taxon>Acidobacteriaceae</taxon>
        <taxon>Edaphobacter</taxon>
    </lineage>
</organism>